<sequence>MFRFRCVFLSHRLTHFFNFFI</sequence>
<keyword evidence="2" id="KW-1185">Reference proteome</keyword>
<accession>A3IID1</accession>
<dbReference type="Proteomes" id="UP000003781">
    <property type="component" value="Unassembled WGS sequence"/>
</dbReference>
<dbReference type="AlphaFoldDB" id="A3IID1"/>
<gene>
    <name evidence="1" type="ORF">CY0110_17247</name>
</gene>
<protein>
    <submittedName>
        <fullName evidence="1">Uncharacterized protein</fullName>
    </submittedName>
</protein>
<reference evidence="1 2" key="1">
    <citation type="submission" date="2007-03" db="EMBL/GenBank/DDBJ databases">
        <authorList>
            <person name="Stal L."/>
            <person name="Ferriera S."/>
            <person name="Johnson J."/>
            <person name="Kravitz S."/>
            <person name="Beeson K."/>
            <person name="Sutton G."/>
            <person name="Rogers Y.-H."/>
            <person name="Friedman R."/>
            <person name="Frazier M."/>
            <person name="Venter J.C."/>
        </authorList>
    </citation>
    <scope>NUCLEOTIDE SEQUENCE [LARGE SCALE GENOMIC DNA]</scope>
    <source>
        <strain evidence="1 2">CCY0110</strain>
    </source>
</reference>
<name>A3IID1_9CHRO</name>
<proteinExistence type="predicted"/>
<comment type="caution">
    <text evidence="1">The sequence shown here is derived from an EMBL/GenBank/DDBJ whole genome shotgun (WGS) entry which is preliminary data.</text>
</comment>
<evidence type="ECO:0000313" key="2">
    <source>
        <dbReference type="Proteomes" id="UP000003781"/>
    </source>
</evidence>
<evidence type="ECO:0000313" key="1">
    <source>
        <dbReference type="EMBL" id="EAZ93563.1"/>
    </source>
</evidence>
<dbReference type="EMBL" id="AAXW01000002">
    <property type="protein sequence ID" value="EAZ93563.1"/>
    <property type="molecule type" value="Genomic_DNA"/>
</dbReference>
<organism evidence="1 2">
    <name type="scientific">Crocosphaera chwakensis CCY0110</name>
    <dbReference type="NCBI Taxonomy" id="391612"/>
    <lineage>
        <taxon>Bacteria</taxon>
        <taxon>Bacillati</taxon>
        <taxon>Cyanobacteriota</taxon>
        <taxon>Cyanophyceae</taxon>
        <taxon>Oscillatoriophycideae</taxon>
        <taxon>Chroococcales</taxon>
        <taxon>Aphanothecaceae</taxon>
        <taxon>Crocosphaera</taxon>
        <taxon>Crocosphaera chwakensis</taxon>
    </lineage>
</organism>